<gene>
    <name evidence="3" type="ORF">DW228_03230</name>
    <name evidence="2" type="ORF">EC80_015110</name>
    <name evidence="4" type="ORF">NXX45_19220</name>
    <name evidence="1" type="ORF">O1433_10080</name>
</gene>
<proteinExistence type="predicted"/>
<evidence type="ECO:0000313" key="3">
    <source>
        <dbReference type="EMBL" id="RHH15517.1"/>
    </source>
</evidence>
<dbReference type="AlphaFoldDB" id="A0A081TKX9"/>
<evidence type="ECO:0000313" key="6">
    <source>
        <dbReference type="Proteomes" id="UP000266644"/>
    </source>
</evidence>
<reference evidence="4" key="4">
    <citation type="submission" date="2022-08" db="EMBL/GenBank/DDBJ databases">
        <title>Genome Sequencing of Bacteroides fragilis Group Isolates with Nanopore Technology.</title>
        <authorList>
            <person name="Tisza M.J."/>
            <person name="Smith D."/>
            <person name="Dekker J.P."/>
        </authorList>
    </citation>
    <scope>NUCLEOTIDE SEQUENCE</scope>
    <source>
        <strain evidence="4">BFG-70</strain>
    </source>
</reference>
<protein>
    <submittedName>
        <fullName evidence="3">DUF4858 domain-containing protein</fullName>
    </submittedName>
</protein>
<dbReference type="Proteomes" id="UP000266644">
    <property type="component" value="Unassembled WGS sequence"/>
</dbReference>
<evidence type="ECO:0000313" key="4">
    <source>
        <dbReference type="EMBL" id="UVR55822.1"/>
    </source>
</evidence>
<reference evidence="2" key="1">
    <citation type="book" date="2014" name="THE 24TH EUROPEAN CONGRESS OF CLINICAL MICROBIOLOGY AND INFECTIOUS DISEASES" publisher="ECCMID 2014" city="Barcelona, Spain">
        <title>Identification of resistance genes in three multidrug-resistant Bacteroides fragilis isolates by whole genome sequencing.</title>
        <editorList>
            <person name="Unknown"/>
            <person name="A."/>
        </editorList>
        <authorList>
            <person name="Sydenham T.V."/>
            <person name="Hasman H."/>
            <person name="Wang M."/>
            <person name="Soki J."/>
            <person name="Nagy E."/>
            <person name="Justesen U.S."/>
        </authorList>
    </citation>
    <scope>NUCLEOTIDE SEQUENCE</scope>
    <source>
        <strain evidence="2">DCMSKEJBY0001B</strain>
    </source>
</reference>
<sequence length="212" mass="24829">MKLILLVISLLFLPLVMQGQDVWTPNDSLKLKKMLEGKTEIQINKEALNELGKAFLPEKRLLNSHSAILPIEDFQMYKPDIFTGKYPKSTFKINGLNIWQDSLSMKIHLFSNKQLFINSQLDTGDSRVLIKRHTDTHVGLTNRLEYHIYSGYTIDKKRTVVLPTTATQYYIGTGFSYNINRKLQLKTGIEYQYNIIYKRWEWVWNSGIRFSF</sequence>
<dbReference type="InterPro" id="IPR032338">
    <property type="entry name" value="DUF4858"/>
</dbReference>
<dbReference type="Proteomes" id="UP001079672">
    <property type="component" value="Unassembled WGS sequence"/>
</dbReference>
<dbReference type="EMBL" id="JAPTZU010000005">
    <property type="protein sequence ID" value="MCZ2687844.1"/>
    <property type="molecule type" value="Genomic_DNA"/>
</dbReference>
<evidence type="ECO:0000313" key="5">
    <source>
        <dbReference type="Proteomes" id="UP000036847"/>
    </source>
</evidence>
<dbReference type="Proteomes" id="UP001060330">
    <property type="component" value="Chromosome"/>
</dbReference>
<dbReference type="EMBL" id="QRJE01000004">
    <property type="protein sequence ID" value="RHH15517.1"/>
    <property type="molecule type" value="Genomic_DNA"/>
</dbReference>
<reference evidence="1" key="5">
    <citation type="submission" date="2022-12" db="EMBL/GenBank/DDBJ databases">
        <title>Development of a Multilocus Sequence Typing Scheme for Bacteroides fragilis Based on Whole Genome Sequencing Data and Clinical Application.</title>
        <authorList>
            <person name="Nielsen F.D."/>
            <person name="Justesen U.S."/>
        </authorList>
    </citation>
    <scope>NUCLEOTIDE SEQUENCE</scope>
    <source>
        <strain evidence="1">BF_AM_ODE_DK_2015_4</strain>
    </source>
</reference>
<accession>A0A081TKX9</accession>
<dbReference type="RefSeq" id="WP_032536688.1">
    <property type="nucleotide sequence ID" value="NZ_CP036546.1"/>
</dbReference>
<name>A0A081TKX9_BACFG</name>
<dbReference type="EMBL" id="CP036546">
    <property type="protein sequence ID" value="QCQ46090.1"/>
    <property type="molecule type" value="Genomic_DNA"/>
</dbReference>
<evidence type="ECO:0000313" key="2">
    <source>
        <dbReference type="EMBL" id="QCQ46090.1"/>
    </source>
</evidence>
<organism evidence="3 6">
    <name type="scientific">Bacteroides fragilis</name>
    <dbReference type="NCBI Taxonomy" id="817"/>
    <lineage>
        <taxon>Bacteria</taxon>
        <taxon>Pseudomonadati</taxon>
        <taxon>Bacteroidota</taxon>
        <taxon>Bacteroidia</taxon>
        <taxon>Bacteroidales</taxon>
        <taxon>Bacteroidaceae</taxon>
        <taxon>Bacteroides</taxon>
    </lineage>
</organism>
<evidence type="ECO:0000313" key="1">
    <source>
        <dbReference type="EMBL" id="MCZ2687844.1"/>
    </source>
</evidence>
<dbReference type="OrthoDB" id="1031427at2"/>
<reference evidence="2 5" key="3">
    <citation type="submission" date="2019-03" db="EMBL/GenBank/DDBJ databases">
        <title>Complete genome assembly of MDR B. fragilis.</title>
        <authorList>
            <person name="Sydenham T.V."/>
            <person name="Hasman H."/>
            <person name="Justesen U.S."/>
        </authorList>
    </citation>
    <scope>NUCLEOTIDE SEQUENCE [LARGE SCALE GENOMIC DNA]</scope>
    <source>
        <strain evidence="2 5">DCMSKEJBY0001B</strain>
    </source>
</reference>
<dbReference type="EMBL" id="CP103216">
    <property type="protein sequence ID" value="UVR55822.1"/>
    <property type="molecule type" value="Genomic_DNA"/>
</dbReference>
<dbReference type="Pfam" id="PF16150">
    <property type="entry name" value="DUF4858"/>
    <property type="match status" value="1"/>
</dbReference>
<dbReference type="Proteomes" id="UP000036847">
    <property type="component" value="Chromosome"/>
</dbReference>
<reference evidence="3 6" key="2">
    <citation type="submission" date="2018-08" db="EMBL/GenBank/DDBJ databases">
        <title>A genome reference for cultivated species of the human gut microbiota.</title>
        <authorList>
            <person name="Zou Y."/>
            <person name="Xue W."/>
            <person name="Luo G."/>
        </authorList>
    </citation>
    <scope>NUCLEOTIDE SEQUENCE [LARGE SCALE GENOMIC DNA]</scope>
    <source>
        <strain evidence="3 6">AM18-6</strain>
    </source>
</reference>